<gene>
    <name evidence="3" type="ORF">HYFRA_00007836</name>
</gene>
<evidence type="ECO:0000313" key="3">
    <source>
        <dbReference type="EMBL" id="CAG8949603.1"/>
    </source>
</evidence>
<feature type="signal peptide" evidence="2">
    <location>
        <begin position="1"/>
        <end position="25"/>
    </location>
</feature>
<dbReference type="Proteomes" id="UP000696280">
    <property type="component" value="Unassembled WGS sequence"/>
</dbReference>
<evidence type="ECO:0000256" key="1">
    <source>
        <dbReference type="SAM" id="MobiDB-lite"/>
    </source>
</evidence>
<accession>A0A9N9KMV7</accession>
<dbReference type="AlphaFoldDB" id="A0A9N9KMV7"/>
<keyword evidence="4" id="KW-1185">Reference proteome</keyword>
<sequence>MPPRWIPGAVLVLLIIFLTIQNVGISPTGDFTQSHTTIAKSTASTESSQGTDSDESHSSFMNPTAKIHPHTSYPIAPLYCSQTTGENFQRTLKVKLDIDHPFSAHLQFLTGRLSKYRLSPQNVHVAKDGSTAYELSGVNDKLLDVILRDPGVWTVECMKEISASPSGKLTAQR</sequence>
<dbReference type="EMBL" id="CAJVRL010000014">
    <property type="protein sequence ID" value="CAG8949603.1"/>
    <property type="molecule type" value="Genomic_DNA"/>
</dbReference>
<feature type="chain" id="PRO_5040132949" evidence="2">
    <location>
        <begin position="26"/>
        <end position="173"/>
    </location>
</feature>
<name>A0A9N9KMV7_9HELO</name>
<evidence type="ECO:0000313" key="4">
    <source>
        <dbReference type="Proteomes" id="UP000696280"/>
    </source>
</evidence>
<reference evidence="3" key="1">
    <citation type="submission" date="2021-07" db="EMBL/GenBank/DDBJ databases">
        <authorList>
            <person name="Durling M."/>
        </authorList>
    </citation>
    <scope>NUCLEOTIDE SEQUENCE</scope>
</reference>
<feature type="region of interest" description="Disordered" evidence="1">
    <location>
        <begin position="37"/>
        <end position="62"/>
    </location>
</feature>
<protein>
    <submittedName>
        <fullName evidence="3">Uncharacterized protein</fullName>
    </submittedName>
</protein>
<evidence type="ECO:0000256" key="2">
    <source>
        <dbReference type="SAM" id="SignalP"/>
    </source>
</evidence>
<dbReference type="OrthoDB" id="10293634at2759"/>
<keyword evidence="2" id="KW-0732">Signal</keyword>
<organism evidence="3 4">
    <name type="scientific">Hymenoscyphus fraxineus</name>
    <dbReference type="NCBI Taxonomy" id="746836"/>
    <lineage>
        <taxon>Eukaryota</taxon>
        <taxon>Fungi</taxon>
        <taxon>Dikarya</taxon>
        <taxon>Ascomycota</taxon>
        <taxon>Pezizomycotina</taxon>
        <taxon>Leotiomycetes</taxon>
        <taxon>Helotiales</taxon>
        <taxon>Helotiaceae</taxon>
        <taxon>Hymenoscyphus</taxon>
    </lineage>
</organism>
<comment type="caution">
    <text evidence="3">The sequence shown here is derived from an EMBL/GenBank/DDBJ whole genome shotgun (WGS) entry which is preliminary data.</text>
</comment>
<feature type="compositionally biased region" description="Polar residues" evidence="1">
    <location>
        <begin position="37"/>
        <end position="51"/>
    </location>
</feature>
<proteinExistence type="predicted"/>